<comment type="caution">
    <text evidence="1">The sequence shown here is derived from an EMBL/GenBank/DDBJ whole genome shotgun (WGS) entry which is preliminary data.</text>
</comment>
<gene>
    <name evidence="1" type="ORF">J2Z20_003204</name>
</gene>
<dbReference type="RefSeq" id="WP_209852491.1">
    <property type="nucleotide sequence ID" value="NZ_CBCRVE010000013.1"/>
</dbReference>
<dbReference type="EMBL" id="JAGGKP010000013">
    <property type="protein sequence ID" value="MBP1938284.1"/>
    <property type="molecule type" value="Genomic_DNA"/>
</dbReference>
<protein>
    <recommendedName>
        <fullName evidence="3">Hydrolase</fullName>
    </recommendedName>
</protein>
<reference evidence="1 2" key="1">
    <citation type="submission" date="2021-03" db="EMBL/GenBank/DDBJ databases">
        <title>Genomic Encyclopedia of Type Strains, Phase IV (KMG-IV): sequencing the most valuable type-strain genomes for metagenomic binning, comparative biology and taxonomic classification.</title>
        <authorList>
            <person name="Goeker M."/>
        </authorList>
    </citation>
    <scope>NUCLEOTIDE SEQUENCE [LARGE SCALE GENOMIC DNA]</scope>
    <source>
        <strain evidence="1 2">DSM 23491</strain>
    </source>
</reference>
<evidence type="ECO:0000313" key="2">
    <source>
        <dbReference type="Proteomes" id="UP001519273"/>
    </source>
</evidence>
<proteinExistence type="predicted"/>
<sequence>MSDDKRLYFVSVIGRSILQNPESAEYEWEIEATDEQAEDLRYWLGQIQETEEDGFADYVFPWPNSPEHIVNGKLQDTVNQVYHLIYELGTLKTRRQIEELKILE</sequence>
<keyword evidence="2" id="KW-1185">Reference proteome</keyword>
<dbReference type="Proteomes" id="UP001519273">
    <property type="component" value="Unassembled WGS sequence"/>
</dbReference>
<accession>A0ABS4H6X8</accession>
<evidence type="ECO:0000313" key="1">
    <source>
        <dbReference type="EMBL" id="MBP1938284.1"/>
    </source>
</evidence>
<name>A0ABS4H6X8_9BACL</name>
<organism evidence="1 2">
    <name type="scientific">Paenibacillus sediminis</name>
    <dbReference type="NCBI Taxonomy" id="664909"/>
    <lineage>
        <taxon>Bacteria</taxon>
        <taxon>Bacillati</taxon>
        <taxon>Bacillota</taxon>
        <taxon>Bacilli</taxon>
        <taxon>Bacillales</taxon>
        <taxon>Paenibacillaceae</taxon>
        <taxon>Paenibacillus</taxon>
    </lineage>
</organism>
<evidence type="ECO:0008006" key="3">
    <source>
        <dbReference type="Google" id="ProtNLM"/>
    </source>
</evidence>